<evidence type="ECO:0000313" key="8">
    <source>
        <dbReference type="Proteomes" id="UP000248606"/>
    </source>
</evidence>
<dbReference type="PANTHER" id="PTHR47359:SF3">
    <property type="entry name" value="NLP_P60 DOMAIN-CONTAINING PROTEIN-RELATED"/>
    <property type="match status" value="1"/>
</dbReference>
<dbReference type="EMBL" id="QFOZ01000002">
    <property type="protein sequence ID" value="PZP89477.1"/>
    <property type="molecule type" value="Genomic_DNA"/>
</dbReference>
<feature type="coiled-coil region" evidence="5">
    <location>
        <begin position="40"/>
        <end position="81"/>
    </location>
</feature>
<dbReference type="GO" id="GO:0008234">
    <property type="term" value="F:cysteine-type peptidase activity"/>
    <property type="evidence" value="ECO:0007669"/>
    <property type="project" value="UniProtKB-KW"/>
</dbReference>
<dbReference type="InterPro" id="IPR000064">
    <property type="entry name" value="NLP_P60_dom"/>
</dbReference>
<dbReference type="Proteomes" id="UP000248606">
    <property type="component" value="Unassembled WGS sequence"/>
</dbReference>
<evidence type="ECO:0000259" key="6">
    <source>
        <dbReference type="PROSITE" id="PS51935"/>
    </source>
</evidence>
<keyword evidence="3" id="KW-0378">Hydrolase</keyword>
<sequence length="341" mass="37078">MRNMHGSRPVRATAALVMSTALMTGLGTVSNAAPAPLNQLRKLAREAERTSEKIHHANDDLQKAKRDEAAAKKAIAKASKDAAIAEHKREGMQEPLNKIASINLRNGQTAGVVRVLMADSPQEILDQSRSEAAMTQTTLNILVDYEKVVNSAHQAQRTAAENREKAVKAQAQARKAQRDLNKERITMRKRIAAVRSEFASLPPSQRDSWKRVKLPAGFDPKIAFGNNILGNKALQIAMTRIGSPYVWGATGPNAFDCSGLVYWAYRQLGVTLPRSSQGMAVGGLAVPAKDIQPGDLVIYYSDASHVGLYAGNGQVLHAPTFGQTVQLAPLHHAPIKTIRRY</sequence>
<evidence type="ECO:0000256" key="3">
    <source>
        <dbReference type="ARBA" id="ARBA00022801"/>
    </source>
</evidence>
<keyword evidence="4" id="KW-0788">Thiol protease</keyword>
<evidence type="ECO:0000313" key="7">
    <source>
        <dbReference type="EMBL" id="PZP89477.1"/>
    </source>
</evidence>
<dbReference type="SUPFAM" id="SSF54001">
    <property type="entry name" value="Cysteine proteinases"/>
    <property type="match status" value="1"/>
</dbReference>
<evidence type="ECO:0000256" key="2">
    <source>
        <dbReference type="ARBA" id="ARBA00022670"/>
    </source>
</evidence>
<protein>
    <submittedName>
        <fullName evidence="7">Protein p60</fullName>
    </submittedName>
</protein>
<evidence type="ECO:0000256" key="1">
    <source>
        <dbReference type="ARBA" id="ARBA00007074"/>
    </source>
</evidence>
<proteinExistence type="inferred from homology"/>
<comment type="caution">
    <text evidence="7">The sequence shown here is derived from an EMBL/GenBank/DDBJ whole genome shotgun (WGS) entry which is preliminary data.</text>
</comment>
<keyword evidence="2" id="KW-0645">Protease</keyword>
<gene>
    <name evidence="7" type="ORF">DI579_02940</name>
</gene>
<accession>A0A2W5IEQ6</accession>
<dbReference type="PANTHER" id="PTHR47359">
    <property type="entry name" value="PEPTIDOGLYCAN DL-ENDOPEPTIDASE CWLO"/>
    <property type="match status" value="1"/>
</dbReference>
<dbReference type="RefSeq" id="WP_290598389.1">
    <property type="nucleotide sequence ID" value="NZ_CAKZIO010000002.1"/>
</dbReference>
<dbReference type="Pfam" id="PF00877">
    <property type="entry name" value="NLPC_P60"/>
    <property type="match status" value="1"/>
</dbReference>
<dbReference type="InterPro" id="IPR038765">
    <property type="entry name" value="Papain-like_cys_pep_sf"/>
</dbReference>
<keyword evidence="5" id="KW-0175">Coiled coil</keyword>
<dbReference type="AlphaFoldDB" id="A0A2W5IEQ6"/>
<reference evidence="7 8" key="1">
    <citation type="submission" date="2017-08" db="EMBL/GenBank/DDBJ databases">
        <title>Infants hospitalized years apart are colonized by the same room-sourced microbial strains.</title>
        <authorList>
            <person name="Brooks B."/>
            <person name="Olm M.R."/>
            <person name="Firek B.A."/>
            <person name="Baker R."/>
            <person name="Thomas B.C."/>
            <person name="Morowitz M.J."/>
            <person name="Banfield J.F."/>
        </authorList>
    </citation>
    <scope>NUCLEOTIDE SEQUENCE [LARGE SCALE GENOMIC DNA]</scope>
    <source>
        <strain evidence="7">S2_006_000_R1_57</strain>
    </source>
</reference>
<feature type="domain" description="NlpC/P60" evidence="6">
    <location>
        <begin position="227"/>
        <end position="341"/>
    </location>
</feature>
<feature type="coiled-coil region" evidence="5">
    <location>
        <begin position="152"/>
        <end position="186"/>
    </location>
</feature>
<dbReference type="Gene3D" id="3.90.1720.10">
    <property type="entry name" value="endopeptidase domain like (from Nostoc punctiforme)"/>
    <property type="match status" value="1"/>
</dbReference>
<name>A0A2W5IEQ6_9ACTN</name>
<dbReference type="InterPro" id="IPR051794">
    <property type="entry name" value="PG_Endopeptidase_C40"/>
</dbReference>
<evidence type="ECO:0000256" key="5">
    <source>
        <dbReference type="SAM" id="Coils"/>
    </source>
</evidence>
<dbReference type="GO" id="GO:0006508">
    <property type="term" value="P:proteolysis"/>
    <property type="evidence" value="ECO:0007669"/>
    <property type="project" value="UniProtKB-KW"/>
</dbReference>
<organism evidence="7 8">
    <name type="scientific">Lawsonella clevelandensis</name>
    <dbReference type="NCBI Taxonomy" id="1528099"/>
    <lineage>
        <taxon>Bacteria</taxon>
        <taxon>Bacillati</taxon>
        <taxon>Actinomycetota</taxon>
        <taxon>Actinomycetes</taxon>
        <taxon>Mycobacteriales</taxon>
        <taxon>Lawsonellaceae</taxon>
        <taxon>Lawsonella</taxon>
    </lineage>
</organism>
<comment type="similarity">
    <text evidence="1">Belongs to the peptidase C40 family.</text>
</comment>
<evidence type="ECO:0000256" key="4">
    <source>
        <dbReference type="ARBA" id="ARBA00022807"/>
    </source>
</evidence>
<dbReference type="PROSITE" id="PS51935">
    <property type="entry name" value="NLPC_P60"/>
    <property type="match status" value="1"/>
</dbReference>